<dbReference type="STRING" id="1794912.AXX12_13060"/>
<dbReference type="InterPro" id="IPR005079">
    <property type="entry name" value="Peptidase_C45_hydrolase"/>
</dbReference>
<evidence type="ECO:0000259" key="2">
    <source>
        <dbReference type="Pfam" id="PF03417"/>
    </source>
</evidence>
<dbReference type="RefSeq" id="WP_066244527.1">
    <property type="nucleotide sequence ID" value="NZ_LSGP01000025.1"/>
</dbReference>
<dbReference type="NCBIfam" id="NF040521">
    <property type="entry name" value="C45_proenzyme"/>
    <property type="match status" value="1"/>
</dbReference>
<dbReference type="InterPro" id="IPR047801">
    <property type="entry name" value="Peptidase_C45"/>
</dbReference>
<dbReference type="PANTHER" id="PTHR34180">
    <property type="entry name" value="PEPTIDASE C45"/>
    <property type="match status" value="1"/>
</dbReference>
<gene>
    <name evidence="3" type="ORF">AXX12_13060</name>
</gene>
<feature type="signal peptide" evidence="1">
    <location>
        <begin position="1"/>
        <end position="22"/>
    </location>
</feature>
<evidence type="ECO:0000313" key="3">
    <source>
        <dbReference type="EMBL" id="KYZ75103.1"/>
    </source>
</evidence>
<evidence type="ECO:0000256" key="1">
    <source>
        <dbReference type="SAM" id="SignalP"/>
    </source>
</evidence>
<reference evidence="3 4" key="1">
    <citation type="submission" date="2016-02" db="EMBL/GenBank/DDBJ databases">
        <title>Anaerosporomusa subterraneum gen. nov., sp. nov., a spore-forming obligate anaerobe isolated from saprolite.</title>
        <authorList>
            <person name="Choi J.K."/>
            <person name="Shah M."/>
            <person name="Yee N."/>
        </authorList>
    </citation>
    <scope>NUCLEOTIDE SEQUENCE [LARGE SCALE GENOMIC DNA]</scope>
    <source>
        <strain evidence="3 4">RU4</strain>
    </source>
</reference>
<dbReference type="InterPro" id="IPR047794">
    <property type="entry name" value="C45_proenzyme-like"/>
</dbReference>
<keyword evidence="4" id="KW-1185">Reference proteome</keyword>
<name>A0A154BM95_ANASB</name>
<dbReference type="Pfam" id="PF03417">
    <property type="entry name" value="AAT"/>
    <property type="match status" value="1"/>
</dbReference>
<dbReference type="AlphaFoldDB" id="A0A154BM95"/>
<organism evidence="3 4">
    <name type="scientific">Anaerosporomusa subterranea</name>
    <dbReference type="NCBI Taxonomy" id="1794912"/>
    <lineage>
        <taxon>Bacteria</taxon>
        <taxon>Bacillati</taxon>
        <taxon>Bacillota</taxon>
        <taxon>Negativicutes</taxon>
        <taxon>Acetonemataceae</taxon>
        <taxon>Anaerosporomusa</taxon>
    </lineage>
</organism>
<keyword evidence="1" id="KW-0732">Signal</keyword>
<sequence length="281" mass="31035">MRIKCLAYLLLLLLWLPVNVQACTLWAAAGDAVEGGGTLLVKNRDWPPNHQQQLRLVNPSKGYRYFGLFATGAEPGLKAGINEQGLTVVSATASSIPWVERKQMMKGKAALPELLKSCATVDEALLRTDLFVNAHFLMLADKKQVAYVEIGPEGKYATRTETRGRLAHTNHYVESDMLWANRKVGSSSQTRYDRISSLLDEVKAFSLADFISFSQDQVAGPDNSIWRTGGNPKAARTLATWIVYLPVEGDALVYVRLANPDATESVNQYRLTDIFSGLTDI</sequence>
<dbReference type="Gene3D" id="3.60.60.10">
    <property type="entry name" value="Penicillin V Acylase, Chain A"/>
    <property type="match status" value="1"/>
</dbReference>
<accession>A0A154BM95</accession>
<dbReference type="OrthoDB" id="9155544at2"/>
<proteinExistence type="predicted"/>
<evidence type="ECO:0000313" key="4">
    <source>
        <dbReference type="Proteomes" id="UP000076268"/>
    </source>
</evidence>
<protein>
    <recommendedName>
        <fullName evidence="2">Peptidase C45 hydrolase domain-containing protein</fullName>
    </recommendedName>
</protein>
<comment type="caution">
    <text evidence="3">The sequence shown here is derived from an EMBL/GenBank/DDBJ whole genome shotgun (WGS) entry which is preliminary data.</text>
</comment>
<dbReference type="Proteomes" id="UP000076268">
    <property type="component" value="Unassembled WGS sequence"/>
</dbReference>
<dbReference type="EMBL" id="LSGP01000025">
    <property type="protein sequence ID" value="KYZ75103.1"/>
    <property type="molecule type" value="Genomic_DNA"/>
</dbReference>
<feature type="domain" description="Peptidase C45 hydrolase" evidence="2">
    <location>
        <begin position="35"/>
        <end position="251"/>
    </location>
</feature>
<feature type="chain" id="PRO_5007594832" description="Peptidase C45 hydrolase domain-containing protein" evidence="1">
    <location>
        <begin position="23"/>
        <end position="281"/>
    </location>
</feature>
<dbReference type="PANTHER" id="PTHR34180:SF1">
    <property type="entry name" value="BETA-ALANYL-DOPAMINE_CARCININE HYDROLASE"/>
    <property type="match status" value="1"/>
</dbReference>